<dbReference type="PANTHER" id="PTHR11662">
    <property type="entry name" value="SOLUTE CARRIER FAMILY 17"/>
    <property type="match status" value="1"/>
</dbReference>
<dbReference type="InterPro" id="IPR036719">
    <property type="entry name" value="Neuro-gated_channel_TM_sf"/>
</dbReference>
<keyword evidence="9 11" id="KW-0472">Membrane</keyword>
<accession>A8WVN8</accession>
<dbReference type="InterPro" id="IPR036259">
    <property type="entry name" value="MFS_trans_sf"/>
</dbReference>
<evidence type="ECO:0000256" key="10">
    <source>
        <dbReference type="ARBA" id="ARBA00023303"/>
    </source>
</evidence>
<dbReference type="GO" id="GO:0004888">
    <property type="term" value="F:transmembrane signaling receptor activity"/>
    <property type="evidence" value="ECO:0007669"/>
    <property type="project" value="InterPro"/>
</dbReference>
<dbReference type="eggNOG" id="KOG3644">
    <property type="taxonomic scope" value="Eukaryota"/>
</dbReference>
<dbReference type="SUPFAM" id="SSF103473">
    <property type="entry name" value="MFS general substrate transporter"/>
    <property type="match status" value="1"/>
</dbReference>
<keyword evidence="8 11" id="KW-0406">Ion transport</keyword>
<dbReference type="InterPro" id="IPR018000">
    <property type="entry name" value="Neurotransmitter_ion_chnl_CS"/>
</dbReference>
<dbReference type="GO" id="GO:0022857">
    <property type="term" value="F:transmembrane transporter activity"/>
    <property type="evidence" value="ECO:0000318"/>
    <property type="project" value="GO_Central"/>
</dbReference>
<name>A8WVN8_CAEBR</name>
<dbReference type="GO" id="GO:0005886">
    <property type="term" value="C:plasma membrane"/>
    <property type="evidence" value="ECO:0007669"/>
    <property type="project" value="UniProtKB-SubCell"/>
</dbReference>
<feature type="transmembrane region" description="Helical" evidence="11">
    <location>
        <begin position="504"/>
        <end position="531"/>
    </location>
</feature>
<evidence type="ECO:0000256" key="9">
    <source>
        <dbReference type="ARBA" id="ARBA00023136"/>
    </source>
</evidence>
<evidence type="ECO:0000313" key="16">
    <source>
        <dbReference type="Proteomes" id="UP000008549"/>
    </source>
</evidence>
<dbReference type="AlphaFoldDB" id="A8WVN8"/>
<evidence type="ECO:0000256" key="12">
    <source>
        <dbReference type="SAM" id="MobiDB-lite"/>
    </source>
</evidence>
<evidence type="ECO:0000313" key="15">
    <source>
        <dbReference type="EMBL" id="CAP24701.2"/>
    </source>
</evidence>
<evidence type="ECO:0000259" key="14">
    <source>
        <dbReference type="PROSITE" id="PS50850"/>
    </source>
</evidence>
<organism evidence="15 16">
    <name type="scientific">Caenorhabditis briggsae</name>
    <dbReference type="NCBI Taxonomy" id="6238"/>
    <lineage>
        <taxon>Eukaryota</taxon>
        <taxon>Metazoa</taxon>
        <taxon>Ecdysozoa</taxon>
        <taxon>Nematoda</taxon>
        <taxon>Chromadorea</taxon>
        <taxon>Rhabditida</taxon>
        <taxon>Rhabditina</taxon>
        <taxon>Rhabditomorpha</taxon>
        <taxon>Rhabditoidea</taxon>
        <taxon>Rhabditidae</taxon>
        <taxon>Peloderinae</taxon>
        <taxon>Caenorhabditis</taxon>
    </lineage>
</organism>
<feature type="transmembrane region" description="Helical" evidence="11">
    <location>
        <begin position="551"/>
        <end position="571"/>
    </location>
</feature>
<dbReference type="PANTHER" id="PTHR11662:SF442">
    <property type="entry name" value="MAJOR FACILITATOR SUPERFAMILY (MFS) PROFILE DOMAIN-CONTAINING PROTEIN"/>
    <property type="match status" value="1"/>
</dbReference>
<dbReference type="PROSITE" id="PS50850">
    <property type="entry name" value="MFS"/>
    <property type="match status" value="1"/>
</dbReference>
<dbReference type="InterPro" id="IPR050382">
    <property type="entry name" value="MFS_Na/Anion_cotransporter"/>
</dbReference>
<keyword evidence="7 11" id="KW-1133">Transmembrane helix</keyword>
<dbReference type="CDD" id="cd19049">
    <property type="entry name" value="LGIC_TM_anion"/>
    <property type="match status" value="1"/>
</dbReference>
<dbReference type="InterPro" id="IPR038050">
    <property type="entry name" value="Neuro_actylchol_rec"/>
</dbReference>
<feature type="transmembrane region" description="Helical" evidence="11">
    <location>
        <begin position="301"/>
        <end position="324"/>
    </location>
</feature>
<protein>
    <submittedName>
        <fullName evidence="15">Protein CBR-LGC-51</fullName>
    </submittedName>
</protein>
<evidence type="ECO:0000256" key="4">
    <source>
        <dbReference type="ARBA" id="ARBA00022475"/>
    </source>
</evidence>
<evidence type="ECO:0000256" key="5">
    <source>
        <dbReference type="ARBA" id="ARBA00022692"/>
    </source>
</evidence>
<feature type="transmembrane region" description="Helical" evidence="11">
    <location>
        <begin position="271"/>
        <end position="289"/>
    </location>
</feature>
<dbReference type="InterPro" id="IPR006201">
    <property type="entry name" value="Neur_channel"/>
</dbReference>
<dbReference type="FunFam" id="2.70.170.10:FF:000034">
    <property type="entry name" value="Ligand-Gated ion Channel"/>
    <property type="match status" value="1"/>
</dbReference>
<dbReference type="Proteomes" id="UP000008549">
    <property type="component" value="Unassembled WGS sequence"/>
</dbReference>
<evidence type="ECO:0000256" key="8">
    <source>
        <dbReference type="ARBA" id="ARBA00023065"/>
    </source>
</evidence>
<keyword evidence="16" id="KW-1185">Reference proteome</keyword>
<feature type="transmembrane region" description="Helical" evidence="11">
    <location>
        <begin position="583"/>
        <end position="603"/>
    </location>
</feature>
<evidence type="ECO:0000256" key="1">
    <source>
        <dbReference type="ARBA" id="ARBA00004141"/>
    </source>
</evidence>
<feature type="transmembrane region" description="Helical" evidence="11">
    <location>
        <begin position="238"/>
        <end position="259"/>
    </location>
</feature>
<feature type="transmembrane region" description="Helical" evidence="11">
    <location>
        <begin position="739"/>
        <end position="763"/>
    </location>
</feature>
<dbReference type="Gene3D" id="2.70.170.10">
    <property type="entry name" value="Neurotransmitter-gated ion-channel ligand-binding domain"/>
    <property type="match status" value="1"/>
</dbReference>
<dbReference type="InterPro" id="IPR006202">
    <property type="entry name" value="Neur_chan_lig-bd"/>
</dbReference>
<dbReference type="Pfam" id="PF02931">
    <property type="entry name" value="Neur_chan_LBD"/>
    <property type="match status" value="1"/>
</dbReference>
<dbReference type="InParanoid" id="A8WVN8"/>
<feature type="signal peptide" evidence="13">
    <location>
        <begin position="1"/>
        <end position="15"/>
    </location>
</feature>
<evidence type="ECO:0000256" key="3">
    <source>
        <dbReference type="ARBA" id="ARBA00022448"/>
    </source>
</evidence>
<feature type="transmembrane region" description="Helical" evidence="11">
    <location>
        <begin position="815"/>
        <end position="839"/>
    </location>
</feature>
<dbReference type="eggNOG" id="KOG2532">
    <property type="taxonomic scope" value="Eukaryota"/>
</dbReference>
<dbReference type="Gene3D" id="1.20.58.390">
    <property type="entry name" value="Neurotransmitter-gated ion-channel transmembrane domain"/>
    <property type="match status" value="1"/>
</dbReference>
<feature type="chain" id="PRO_5013379506" evidence="13">
    <location>
        <begin position="16"/>
        <end position="1025"/>
    </location>
</feature>
<dbReference type="PRINTS" id="PR00253">
    <property type="entry name" value="GABAARECEPTR"/>
</dbReference>
<gene>
    <name evidence="17" type="primary">slc-17.6</name>
    <name evidence="15" type="synonym">Cbr-lgc-51</name>
    <name evidence="17" type="synonym">lgc-51</name>
    <name evidence="17" type="ORF">CBG03886</name>
    <name evidence="15" type="ORF">CBG_03886</name>
</gene>
<dbReference type="FunFam" id="1.20.1250.20:FF:000355">
    <property type="entry name" value="SLC (SoLute Carrier) homolog"/>
    <property type="match status" value="1"/>
</dbReference>
<feature type="transmembrane region" description="Helical" evidence="11">
    <location>
        <begin position="783"/>
        <end position="803"/>
    </location>
</feature>
<keyword evidence="4" id="KW-1003">Cell membrane</keyword>
<keyword evidence="3 11" id="KW-0813">Transport</keyword>
<dbReference type="PROSITE" id="PS00236">
    <property type="entry name" value="NEUROTR_ION_CHANNEL"/>
    <property type="match status" value="1"/>
</dbReference>
<dbReference type="WormBase" id="CBG03886">
    <property type="protein sequence ID" value="CBP44006"/>
    <property type="gene ID" value="WBGene00026655"/>
    <property type="gene designation" value="Cbr-slc-17.6"/>
</dbReference>
<dbReference type="Pfam" id="PF02932">
    <property type="entry name" value="Neur_chan_memb"/>
    <property type="match status" value="1"/>
</dbReference>
<feature type="transmembrane region" description="Helical" evidence="11">
    <location>
        <begin position="676"/>
        <end position="697"/>
    </location>
</feature>
<feature type="domain" description="Major facilitator superfamily (MFS) profile" evidence="14">
    <location>
        <begin position="504"/>
        <end position="937"/>
    </location>
</feature>
<dbReference type="InterPro" id="IPR006029">
    <property type="entry name" value="Neurotrans-gated_channel_TM"/>
</dbReference>
<evidence type="ECO:0000313" key="17">
    <source>
        <dbReference type="WormBase" id="CBG03886"/>
    </source>
</evidence>
<dbReference type="InterPro" id="IPR011701">
    <property type="entry name" value="MFS"/>
</dbReference>
<dbReference type="FunCoup" id="A8WVN8">
    <property type="interactions" value="14"/>
</dbReference>
<evidence type="ECO:0000256" key="6">
    <source>
        <dbReference type="ARBA" id="ARBA00022729"/>
    </source>
</evidence>
<feature type="compositionally biased region" description="Polar residues" evidence="12">
    <location>
        <begin position="373"/>
        <end position="383"/>
    </location>
</feature>
<keyword evidence="6 13" id="KW-0732">Signal</keyword>
<dbReference type="GO" id="GO:0016020">
    <property type="term" value="C:membrane"/>
    <property type="evidence" value="ECO:0000318"/>
    <property type="project" value="GO_Central"/>
</dbReference>
<dbReference type="InterPro" id="IPR020846">
    <property type="entry name" value="MFS_dom"/>
</dbReference>
<dbReference type="HOGENOM" id="CLU_295298_0_0_1"/>
<dbReference type="Gene3D" id="1.20.1250.20">
    <property type="entry name" value="MFS general substrate transporter like domains"/>
    <property type="match status" value="2"/>
</dbReference>
<reference evidence="15 16" key="1">
    <citation type="journal article" date="2003" name="PLoS Biol.">
        <title>The genome sequence of Caenorhabditis briggsae: a platform for comparative genomics.</title>
        <authorList>
            <person name="Stein L.D."/>
            <person name="Bao Z."/>
            <person name="Blasiar D."/>
            <person name="Blumenthal T."/>
            <person name="Brent M.R."/>
            <person name="Chen N."/>
            <person name="Chinwalla A."/>
            <person name="Clarke L."/>
            <person name="Clee C."/>
            <person name="Coghlan A."/>
            <person name="Coulson A."/>
            <person name="D'Eustachio P."/>
            <person name="Fitch D.H."/>
            <person name="Fulton L.A."/>
            <person name="Fulton R.E."/>
            <person name="Griffiths-Jones S."/>
            <person name="Harris T.W."/>
            <person name="Hillier L.W."/>
            <person name="Kamath R."/>
            <person name="Kuwabara P.E."/>
            <person name="Mardis E.R."/>
            <person name="Marra M.A."/>
            <person name="Miner T.L."/>
            <person name="Minx P."/>
            <person name="Mullikin J.C."/>
            <person name="Plumb R.W."/>
            <person name="Rogers J."/>
            <person name="Schein J.E."/>
            <person name="Sohrmann M."/>
            <person name="Spieth J."/>
            <person name="Stajich J.E."/>
            <person name="Wei C."/>
            <person name="Willey D."/>
            <person name="Wilson R.K."/>
            <person name="Durbin R."/>
            <person name="Waterston R.H."/>
        </authorList>
    </citation>
    <scope>NUCLEOTIDE SEQUENCE [LARGE SCALE GENOMIC DNA]</scope>
    <source>
        <strain evidence="15 16">AF16</strain>
    </source>
</reference>
<comment type="subcellular location">
    <subcellularLocation>
        <location evidence="2">Cell membrane</location>
    </subcellularLocation>
    <subcellularLocation>
        <location evidence="1">Membrane</location>
        <topology evidence="1">Multi-pass membrane protein</topology>
    </subcellularLocation>
</comment>
<feature type="region of interest" description="Disordered" evidence="12">
    <location>
        <begin position="359"/>
        <end position="386"/>
    </location>
</feature>
<evidence type="ECO:0000256" key="13">
    <source>
        <dbReference type="SAM" id="SignalP"/>
    </source>
</evidence>
<feature type="transmembrane region" description="Helical" evidence="11">
    <location>
        <begin position="845"/>
        <end position="863"/>
    </location>
</feature>
<reference evidence="15 16" key="2">
    <citation type="journal article" date="2011" name="PLoS Genet.">
        <title>Caenorhabditis briggsae recombinant inbred line genotypes reveal inter-strain incompatibility and the evolution of recombination.</title>
        <authorList>
            <person name="Ross J.A."/>
            <person name="Koboldt D.C."/>
            <person name="Staisch J.E."/>
            <person name="Chamberlin H.M."/>
            <person name="Gupta B.P."/>
            <person name="Miller R.D."/>
            <person name="Baird S.E."/>
            <person name="Haag E.S."/>
        </authorList>
    </citation>
    <scope>NUCLEOTIDE SEQUENCE [LARGE SCALE GENOMIC DNA]</scope>
    <source>
        <strain evidence="15 16">AF16</strain>
    </source>
</reference>
<comment type="similarity">
    <text evidence="11">Belongs to the ligand-gated ion channel (TC 1.A.9) family.</text>
</comment>
<dbReference type="STRING" id="6238.A8WVN8"/>
<dbReference type="SUPFAM" id="SSF90112">
    <property type="entry name" value="Neurotransmitter-gated ion-channel transmembrane pore"/>
    <property type="match status" value="1"/>
</dbReference>
<proteinExistence type="inferred from homology"/>
<dbReference type="PRINTS" id="PR00252">
    <property type="entry name" value="NRIONCHANNEL"/>
</dbReference>
<feature type="transmembrane region" description="Helical" evidence="11">
    <location>
        <begin position="910"/>
        <end position="931"/>
    </location>
</feature>
<keyword evidence="10 11" id="KW-0407">Ion channel</keyword>
<dbReference type="InterPro" id="IPR036734">
    <property type="entry name" value="Neur_chan_lig-bd_sf"/>
</dbReference>
<feature type="transmembrane region" description="Helical" evidence="11">
    <location>
        <begin position="646"/>
        <end position="664"/>
    </location>
</feature>
<dbReference type="EMBL" id="HE600906">
    <property type="protein sequence ID" value="CAP24701.2"/>
    <property type="molecule type" value="Genomic_DNA"/>
</dbReference>
<dbReference type="GO" id="GO:0005230">
    <property type="term" value="F:extracellular ligand-gated monoatomic ion channel activity"/>
    <property type="evidence" value="ECO:0007669"/>
    <property type="project" value="InterPro"/>
</dbReference>
<dbReference type="SUPFAM" id="SSF63712">
    <property type="entry name" value="Nicotinic receptor ligand binding domain-like"/>
    <property type="match status" value="1"/>
</dbReference>
<dbReference type="FunFam" id="1.20.1250.20:FF:000853">
    <property type="entry name" value="SLC (SoLute Carrier) homolog"/>
    <property type="match status" value="1"/>
</dbReference>
<evidence type="ECO:0000256" key="11">
    <source>
        <dbReference type="RuleBase" id="RU000687"/>
    </source>
</evidence>
<feature type="transmembrane region" description="Helical" evidence="11">
    <location>
        <begin position="875"/>
        <end position="898"/>
    </location>
</feature>
<sequence length="1025" mass="115818">MCLIHFLAVIAMTFAQFSDKVPKCTKPRLTPAAILDVIMANYSRFLLKSILMFFVSLDLFQVIQLVFKWNVLSNSFTADIWFSSIWYDPRLAYSHLDDCRQNLSFDDRFEKLIWSPNVCIVNTKSAHVHKSPKPNVLLMLLPNGTIWLNYRIRVQSPCSMNLERFPIDTQYCHLVFESYSYNTASVSVNWMDNPVTVLPEISLADFDLSRYRTSRHTEVYKAGEWYRLTVELEFTRKYGFYILQLYVPTYISLFISWIAFCIDTKALPARIVLGVNSLMSLTFQFGNIIRSLPPVSYVKAIDIWMCTCVGFIFASLLELAFVAYQDKKLILKSGKSNAAISTLVSYLKHFEPYHEVASPPPPHPIDEKKMMSRTPSTVTNPSKSELDGLDTTDLEEEINEYRKLAYARKKFRLLDFGANVDRISFIVFPLNSDQNPYLLLISTLFLLSCLLFRRNPKLKHLVLCHFQLLLLSLFSPTSKNLRLLLSSFLHIVSLWTLKSIRFQTALLISSACLVFGLMRTCFGMAMVDIVRSGNETFHSDLHMDWNGEEQARIHTSFYIGAFIAVFPSEFLKHCKIFRLGPKHLLSFALILNIIGSILTPFVAIYFKTYILIFGIRMIMGFGYGFMIPAGSVLISKWFPISEKSTAMAIFTTGNQIGIAVSMFLTAKLCQLPIFEGWPLVFIVYGLIGVIFLIVWHVRLADKPRESRYITATELTYIKGGKQKRSRAETIVRPTPYMKIILNGCVCAICVCSFAQSFVLVALVTYLPKYNQIALKMNLTYNGIWSSLPFFIQMITKLLFAVIADKVKQAKVNATLVTKVSNSIASFVSAAFIVLAALTPFGSAELVQLSIIISMAAFSAYVPGYNTSIVTVAPQFTAFISSYAQLYAQIASTLAPILIGRITSHDTIEEWKFAFYSLAAVLAVTGIVFQIFGHGRTEPWGETPSNAASARISTSLAVCEDGQCKLTLLEKHNHDFRTESKMSSDSGIAKKKASLVSYAGEEILIPGRIEDLENDVIYSIEEERED</sequence>
<comment type="caution">
    <text evidence="11">Lacks conserved residue(s) required for the propagation of feature annotation.</text>
</comment>
<evidence type="ECO:0000256" key="2">
    <source>
        <dbReference type="ARBA" id="ARBA00004236"/>
    </source>
</evidence>
<dbReference type="Pfam" id="PF07690">
    <property type="entry name" value="MFS_1"/>
    <property type="match status" value="1"/>
</dbReference>
<dbReference type="CDD" id="cd18990">
    <property type="entry name" value="LGIC_ECD_GABAAR"/>
    <property type="match status" value="1"/>
</dbReference>
<evidence type="ECO:0000256" key="7">
    <source>
        <dbReference type="ARBA" id="ARBA00022989"/>
    </source>
</evidence>
<keyword evidence="5 11" id="KW-0812">Transmembrane</keyword>
<feature type="transmembrane region" description="Helical" evidence="11">
    <location>
        <begin position="609"/>
        <end position="634"/>
    </location>
</feature>
<dbReference type="InterPro" id="IPR006028">
    <property type="entry name" value="GABAA/Glycine_rcpt"/>
</dbReference>